<reference evidence="1" key="1">
    <citation type="submission" date="2021-03" db="EMBL/GenBank/DDBJ databases">
        <title>Proteiniclasticum marinus sp. nov., isolated from tidal flat sediment.</title>
        <authorList>
            <person name="Namirimu T."/>
            <person name="Yang J.-A."/>
            <person name="Yang S.-H."/>
            <person name="Kim Y.-J."/>
            <person name="Kwon K.K."/>
        </authorList>
    </citation>
    <scope>NUCLEOTIDE SEQUENCE</scope>
    <source>
        <strain evidence="1">SCR006</strain>
    </source>
</reference>
<dbReference type="GO" id="GO:0006355">
    <property type="term" value="P:regulation of DNA-templated transcription"/>
    <property type="evidence" value="ECO:0007669"/>
    <property type="project" value="InterPro"/>
</dbReference>
<gene>
    <name evidence="1" type="ORF">J3A84_07220</name>
</gene>
<dbReference type="GO" id="GO:0006071">
    <property type="term" value="P:glycerol metabolic process"/>
    <property type="evidence" value="ECO:0007669"/>
    <property type="project" value="InterPro"/>
</dbReference>
<evidence type="ECO:0000313" key="1">
    <source>
        <dbReference type="EMBL" id="MBO1264818.1"/>
    </source>
</evidence>
<dbReference type="SUPFAM" id="SSF110391">
    <property type="entry name" value="GlpP-like"/>
    <property type="match status" value="1"/>
</dbReference>
<dbReference type="PANTHER" id="PTHR35787">
    <property type="entry name" value="GLYCEROL UPTAKE OPERON ANTITERMINATOR REGULATORY PROTEIN"/>
    <property type="match status" value="1"/>
</dbReference>
<dbReference type="PIRSF" id="PIRSF016897">
    <property type="entry name" value="GlpP"/>
    <property type="match status" value="1"/>
</dbReference>
<proteinExistence type="predicted"/>
<accession>A0A939HCK8</accession>
<keyword evidence="2" id="KW-1185">Reference proteome</keyword>
<protein>
    <submittedName>
        <fullName evidence="1">Glycerol-3-phosphate responsive antiterminator</fullName>
    </submittedName>
</protein>
<dbReference type="AlphaFoldDB" id="A0A939HCK8"/>
<dbReference type="Gene3D" id="3.20.20.70">
    <property type="entry name" value="Aldolase class I"/>
    <property type="match status" value="1"/>
</dbReference>
<name>A0A939HCK8_9CLOT</name>
<sequence>MRSDLLQMLKQYPIIAAAKDGPGLDEACRSQIRIVFILFGDIVNLPSIIKKAKNCGKLVFVHLDLIEGLENKEIAAKYVKDYTEADGVISTKSNVIKAANELGLLTVQRFFVLDSMALEKAKKHMEYTYADAFEVLPGVIPKIIKKISLLTRTPVIAGGLIIDKDDAYSALHSGATAISTTSKSLWNL</sequence>
<dbReference type="InterPro" id="IPR006699">
    <property type="entry name" value="GlpP"/>
</dbReference>
<organism evidence="1 2">
    <name type="scientific">Proteiniclasticum aestuarii</name>
    <dbReference type="NCBI Taxonomy" id="2817862"/>
    <lineage>
        <taxon>Bacteria</taxon>
        <taxon>Bacillati</taxon>
        <taxon>Bacillota</taxon>
        <taxon>Clostridia</taxon>
        <taxon>Eubacteriales</taxon>
        <taxon>Clostridiaceae</taxon>
        <taxon>Proteiniclasticum</taxon>
    </lineage>
</organism>
<comment type="caution">
    <text evidence="1">The sequence shown here is derived from an EMBL/GenBank/DDBJ whole genome shotgun (WGS) entry which is preliminary data.</text>
</comment>
<dbReference type="Pfam" id="PF04309">
    <property type="entry name" value="G3P_antiterm"/>
    <property type="match status" value="1"/>
</dbReference>
<dbReference type="Proteomes" id="UP000664218">
    <property type="component" value="Unassembled WGS sequence"/>
</dbReference>
<dbReference type="EMBL" id="JAFNJU010000004">
    <property type="protein sequence ID" value="MBO1264818.1"/>
    <property type="molecule type" value="Genomic_DNA"/>
</dbReference>
<evidence type="ECO:0000313" key="2">
    <source>
        <dbReference type="Proteomes" id="UP000664218"/>
    </source>
</evidence>
<dbReference type="InterPro" id="IPR013785">
    <property type="entry name" value="Aldolase_TIM"/>
</dbReference>
<dbReference type="PANTHER" id="PTHR35787:SF1">
    <property type="entry name" value="GLYCEROL UPTAKE OPERON ANTITERMINATOR REGULATORY PROTEIN"/>
    <property type="match status" value="1"/>
</dbReference>